<protein>
    <submittedName>
        <fullName evidence="2">Uncharacterized protein</fullName>
    </submittedName>
</protein>
<evidence type="ECO:0000313" key="2">
    <source>
        <dbReference type="EMBL" id="KAE9619449.1"/>
    </source>
</evidence>
<sequence length="76" mass="8433">MAAATFAQVEEGSSGTAMMASLPHNTTTKPFSSPRFLFSDERRNRWFEVETTWTPYGSSMEPLPFTPAAARKSEIS</sequence>
<dbReference type="EMBL" id="WOCE01000002">
    <property type="protein sequence ID" value="KAE9619449.1"/>
    <property type="molecule type" value="Genomic_DNA"/>
</dbReference>
<gene>
    <name evidence="2" type="ORF">Lalb_Chr02g0153231</name>
</gene>
<organism evidence="2 3">
    <name type="scientific">Lupinus albus</name>
    <name type="common">White lupine</name>
    <name type="synonym">Lupinus termis</name>
    <dbReference type="NCBI Taxonomy" id="3870"/>
    <lineage>
        <taxon>Eukaryota</taxon>
        <taxon>Viridiplantae</taxon>
        <taxon>Streptophyta</taxon>
        <taxon>Embryophyta</taxon>
        <taxon>Tracheophyta</taxon>
        <taxon>Spermatophyta</taxon>
        <taxon>Magnoliopsida</taxon>
        <taxon>eudicotyledons</taxon>
        <taxon>Gunneridae</taxon>
        <taxon>Pentapetalae</taxon>
        <taxon>rosids</taxon>
        <taxon>fabids</taxon>
        <taxon>Fabales</taxon>
        <taxon>Fabaceae</taxon>
        <taxon>Papilionoideae</taxon>
        <taxon>50 kb inversion clade</taxon>
        <taxon>genistoids sensu lato</taxon>
        <taxon>core genistoids</taxon>
        <taxon>Genisteae</taxon>
        <taxon>Lupinus</taxon>
    </lineage>
</organism>
<dbReference type="Proteomes" id="UP000447434">
    <property type="component" value="Chromosome 2"/>
</dbReference>
<name>A0A6A4R0L9_LUPAL</name>
<proteinExistence type="predicted"/>
<reference evidence="3" key="1">
    <citation type="journal article" date="2020" name="Nat. Commun.">
        <title>Genome sequence of the cluster root forming white lupin.</title>
        <authorList>
            <person name="Hufnagel B."/>
            <person name="Marques A."/>
            <person name="Soriano A."/>
            <person name="Marques L."/>
            <person name="Divol F."/>
            <person name="Doumas P."/>
            <person name="Sallet E."/>
            <person name="Mancinotti D."/>
            <person name="Carrere S."/>
            <person name="Marande W."/>
            <person name="Arribat S."/>
            <person name="Keller J."/>
            <person name="Huneau C."/>
            <person name="Blein T."/>
            <person name="Aime D."/>
            <person name="Laguerre M."/>
            <person name="Taylor J."/>
            <person name="Schubert V."/>
            <person name="Nelson M."/>
            <person name="Geu-Flores F."/>
            <person name="Crespi M."/>
            <person name="Gallardo-Guerrero K."/>
            <person name="Delaux P.-M."/>
            <person name="Salse J."/>
            <person name="Berges H."/>
            <person name="Guyot R."/>
            <person name="Gouzy J."/>
            <person name="Peret B."/>
        </authorList>
    </citation>
    <scope>NUCLEOTIDE SEQUENCE [LARGE SCALE GENOMIC DNA]</scope>
    <source>
        <strain evidence="3">cv. Amiga</strain>
    </source>
</reference>
<comment type="caution">
    <text evidence="2">The sequence shown here is derived from an EMBL/GenBank/DDBJ whole genome shotgun (WGS) entry which is preliminary data.</text>
</comment>
<keyword evidence="3" id="KW-1185">Reference proteome</keyword>
<accession>A0A6A4R0L9</accession>
<evidence type="ECO:0000256" key="1">
    <source>
        <dbReference type="SAM" id="MobiDB-lite"/>
    </source>
</evidence>
<evidence type="ECO:0000313" key="3">
    <source>
        <dbReference type="Proteomes" id="UP000447434"/>
    </source>
</evidence>
<feature type="region of interest" description="Disordered" evidence="1">
    <location>
        <begin position="1"/>
        <end position="26"/>
    </location>
</feature>
<dbReference type="AlphaFoldDB" id="A0A6A4R0L9"/>